<proteinExistence type="predicted"/>
<dbReference type="EMBL" id="CP003563">
    <property type="protein sequence ID" value="AFL52548.1"/>
    <property type="molecule type" value="Genomic_DNA"/>
</dbReference>
<evidence type="ECO:0000313" key="3">
    <source>
        <dbReference type="Proteomes" id="UP000006180"/>
    </source>
</evidence>
<dbReference type="PATRIC" id="fig|1185652.3.peg.4154"/>
<dbReference type="Pfam" id="PF21834">
    <property type="entry name" value="DUF6894"/>
    <property type="match status" value="1"/>
</dbReference>
<protein>
    <recommendedName>
        <fullName evidence="1">DUF6894 domain-containing protein</fullName>
    </recommendedName>
</protein>
<dbReference type="AlphaFoldDB" id="I3X9J2"/>
<name>I3X9J2_SINF2</name>
<reference evidence="2 3" key="1">
    <citation type="journal article" date="2012" name="J. Bacteriol.">
        <title>Complete genome sequence of the broad-host-range strain Sinorhizobium fredii USDA257.</title>
        <authorList>
            <person name="Schuldes J."/>
            <person name="Rodriguez Orbegoso M."/>
            <person name="Schmeisser C."/>
            <person name="Krishnan H.B."/>
            <person name="Daniel R."/>
            <person name="Streit W.R."/>
        </authorList>
    </citation>
    <scope>NUCLEOTIDE SEQUENCE [LARGE SCALE GENOMIC DNA]</scope>
    <source>
        <strain evidence="2 3">USDA 257</strain>
    </source>
</reference>
<accession>I3X9J2</accession>
<feature type="domain" description="DUF6894" evidence="1">
    <location>
        <begin position="3"/>
        <end position="64"/>
    </location>
</feature>
<dbReference type="eggNOG" id="ENOG50301SA">
    <property type="taxonomic scope" value="Bacteria"/>
</dbReference>
<dbReference type="RefSeq" id="WP_014764682.1">
    <property type="nucleotide sequence ID" value="NC_018000.1"/>
</dbReference>
<evidence type="ECO:0000259" key="1">
    <source>
        <dbReference type="Pfam" id="PF21834"/>
    </source>
</evidence>
<evidence type="ECO:0000313" key="2">
    <source>
        <dbReference type="EMBL" id="AFL52548.1"/>
    </source>
</evidence>
<dbReference type="HOGENOM" id="CLU_180802_0_0_5"/>
<organism evidence="2 3">
    <name type="scientific">Sinorhizobium fredii (strain USDA 257)</name>
    <dbReference type="NCBI Taxonomy" id="1185652"/>
    <lineage>
        <taxon>Bacteria</taxon>
        <taxon>Pseudomonadati</taxon>
        <taxon>Pseudomonadota</taxon>
        <taxon>Alphaproteobacteria</taxon>
        <taxon>Hyphomicrobiales</taxon>
        <taxon>Rhizobiaceae</taxon>
        <taxon>Sinorhizobium/Ensifer group</taxon>
        <taxon>Sinorhizobium</taxon>
    </lineage>
</organism>
<dbReference type="KEGG" id="sfd:USDA257_c40040"/>
<sequence length="95" mass="10752">MQLYFFDLRWGDERFIDEDGIVHFDEGSALYYARRIADKIGRDADYGSLKVEVRSSEGKLLATVAPSEGRGHEQFAFIGRRRPGDASLRMPSSPP</sequence>
<dbReference type="InterPro" id="IPR054189">
    <property type="entry name" value="DUF6894"/>
</dbReference>
<gene>
    <name evidence="2" type="ORF">USDA257_c40040</name>
</gene>
<dbReference type="Proteomes" id="UP000006180">
    <property type="component" value="Chromosome"/>
</dbReference>